<gene>
    <name evidence="2" type="ORF">GUITHDRAFT_71346</name>
</gene>
<dbReference type="SMART" id="SM00213">
    <property type="entry name" value="UBQ"/>
    <property type="match status" value="2"/>
</dbReference>
<reference evidence="3" key="3">
    <citation type="submission" date="2015-06" db="UniProtKB">
        <authorList>
            <consortium name="EnsemblProtists"/>
        </authorList>
    </citation>
    <scope>IDENTIFICATION</scope>
</reference>
<evidence type="ECO:0000313" key="4">
    <source>
        <dbReference type="Proteomes" id="UP000011087"/>
    </source>
</evidence>
<dbReference type="PaxDb" id="55529-EKX45400"/>
<proteinExistence type="predicted"/>
<reference evidence="4" key="2">
    <citation type="submission" date="2012-11" db="EMBL/GenBank/DDBJ databases">
        <authorList>
            <person name="Kuo A."/>
            <person name="Curtis B.A."/>
            <person name="Tanifuji G."/>
            <person name="Burki F."/>
            <person name="Gruber A."/>
            <person name="Irimia M."/>
            <person name="Maruyama S."/>
            <person name="Arias M.C."/>
            <person name="Ball S.G."/>
            <person name="Gile G.H."/>
            <person name="Hirakawa Y."/>
            <person name="Hopkins J.F."/>
            <person name="Rensing S.A."/>
            <person name="Schmutz J."/>
            <person name="Symeonidi A."/>
            <person name="Elias M."/>
            <person name="Eveleigh R.J."/>
            <person name="Herman E.K."/>
            <person name="Klute M.J."/>
            <person name="Nakayama T."/>
            <person name="Obornik M."/>
            <person name="Reyes-Prieto A."/>
            <person name="Armbrust E.V."/>
            <person name="Aves S.J."/>
            <person name="Beiko R.G."/>
            <person name="Coutinho P."/>
            <person name="Dacks J.B."/>
            <person name="Durnford D.G."/>
            <person name="Fast N.M."/>
            <person name="Green B.R."/>
            <person name="Grisdale C."/>
            <person name="Hempe F."/>
            <person name="Henrissat B."/>
            <person name="Hoppner M.P."/>
            <person name="Ishida K.-I."/>
            <person name="Kim E."/>
            <person name="Koreny L."/>
            <person name="Kroth P.G."/>
            <person name="Liu Y."/>
            <person name="Malik S.-B."/>
            <person name="Maier U.G."/>
            <person name="McRose D."/>
            <person name="Mock T."/>
            <person name="Neilson J.A."/>
            <person name="Onodera N.T."/>
            <person name="Poole A.M."/>
            <person name="Pritham E.J."/>
            <person name="Richards T.A."/>
            <person name="Rocap G."/>
            <person name="Roy S.W."/>
            <person name="Sarai C."/>
            <person name="Schaack S."/>
            <person name="Shirato S."/>
            <person name="Slamovits C.H."/>
            <person name="Spencer D.F."/>
            <person name="Suzuki S."/>
            <person name="Worden A.Z."/>
            <person name="Zauner S."/>
            <person name="Barry K."/>
            <person name="Bell C."/>
            <person name="Bharti A.K."/>
            <person name="Crow J.A."/>
            <person name="Grimwood J."/>
            <person name="Kramer R."/>
            <person name="Lindquist E."/>
            <person name="Lucas S."/>
            <person name="Salamov A."/>
            <person name="McFadden G.I."/>
            <person name="Lane C.E."/>
            <person name="Keeling P.J."/>
            <person name="Gray M.W."/>
            <person name="Grigoriev I.V."/>
            <person name="Archibald J.M."/>
        </authorList>
    </citation>
    <scope>NUCLEOTIDE SEQUENCE</scope>
    <source>
        <strain evidence="4">CCMP2712</strain>
    </source>
</reference>
<dbReference type="InterPro" id="IPR000626">
    <property type="entry name" value="Ubiquitin-like_dom"/>
</dbReference>
<sequence>MGKHRLRTSPRESGAEDLVLPIFVSWNGTLQSANVRQHQLVEEIKEFLMCGEEVPAGHMHLVYNGRLVDPGMRAADLDLREGCVLHLVLNESPFRGRKLYVRDLGNQGVVRSVSCSQDFTIRELKEEIACLPDSPAVDQQRIAFAGRELEDDYTLREYNIQKPSVLLLLR</sequence>
<feature type="non-terminal residue" evidence="2">
    <location>
        <position position="170"/>
    </location>
</feature>
<dbReference type="eggNOG" id="KOG0001">
    <property type="taxonomic scope" value="Eukaryota"/>
</dbReference>
<dbReference type="Gene3D" id="3.10.20.90">
    <property type="entry name" value="Phosphatidylinositol 3-kinase Catalytic Subunit, Chain A, domain 1"/>
    <property type="match status" value="2"/>
</dbReference>
<organism evidence="2">
    <name type="scientific">Guillardia theta (strain CCMP2712)</name>
    <name type="common">Cryptophyte</name>
    <dbReference type="NCBI Taxonomy" id="905079"/>
    <lineage>
        <taxon>Eukaryota</taxon>
        <taxon>Cryptophyceae</taxon>
        <taxon>Pyrenomonadales</taxon>
        <taxon>Geminigeraceae</taxon>
        <taxon>Guillardia</taxon>
    </lineage>
</organism>
<dbReference type="AlphaFoldDB" id="L1JBD2"/>
<feature type="domain" description="Ubiquitin-like" evidence="1">
    <location>
        <begin position="97"/>
        <end position="170"/>
    </location>
</feature>
<dbReference type="Pfam" id="PF00240">
    <property type="entry name" value="ubiquitin"/>
    <property type="match status" value="2"/>
</dbReference>
<dbReference type="OrthoDB" id="1885901at2759"/>
<keyword evidence="4" id="KW-1185">Reference proteome</keyword>
<dbReference type="InterPro" id="IPR050158">
    <property type="entry name" value="Ubiquitin_ubiquitin-like"/>
</dbReference>
<accession>L1JBD2</accession>
<dbReference type="PROSITE" id="PS50053">
    <property type="entry name" value="UBIQUITIN_2"/>
    <property type="match status" value="2"/>
</dbReference>
<evidence type="ECO:0000313" key="2">
    <source>
        <dbReference type="EMBL" id="EKX45400.1"/>
    </source>
</evidence>
<dbReference type="PRINTS" id="PR00348">
    <property type="entry name" value="UBIQUITIN"/>
</dbReference>
<dbReference type="EnsemblProtists" id="EKX45400">
    <property type="protein sequence ID" value="EKX45400"/>
    <property type="gene ID" value="GUITHDRAFT_71346"/>
</dbReference>
<dbReference type="KEGG" id="gtt:GUITHDRAFT_71346"/>
<reference evidence="2 4" key="1">
    <citation type="journal article" date="2012" name="Nature">
        <title>Algal genomes reveal evolutionary mosaicism and the fate of nucleomorphs.</title>
        <authorList>
            <consortium name="DOE Joint Genome Institute"/>
            <person name="Curtis B.A."/>
            <person name="Tanifuji G."/>
            <person name="Burki F."/>
            <person name="Gruber A."/>
            <person name="Irimia M."/>
            <person name="Maruyama S."/>
            <person name="Arias M.C."/>
            <person name="Ball S.G."/>
            <person name="Gile G.H."/>
            <person name="Hirakawa Y."/>
            <person name="Hopkins J.F."/>
            <person name="Kuo A."/>
            <person name="Rensing S.A."/>
            <person name="Schmutz J."/>
            <person name="Symeonidi A."/>
            <person name="Elias M."/>
            <person name="Eveleigh R.J."/>
            <person name="Herman E.K."/>
            <person name="Klute M.J."/>
            <person name="Nakayama T."/>
            <person name="Obornik M."/>
            <person name="Reyes-Prieto A."/>
            <person name="Armbrust E.V."/>
            <person name="Aves S.J."/>
            <person name="Beiko R.G."/>
            <person name="Coutinho P."/>
            <person name="Dacks J.B."/>
            <person name="Durnford D.G."/>
            <person name="Fast N.M."/>
            <person name="Green B.R."/>
            <person name="Grisdale C.J."/>
            <person name="Hempel F."/>
            <person name="Henrissat B."/>
            <person name="Hoppner M.P."/>
            <person name="Ishida K."/>
            <person name="Kim E."/>
            <person name="Koreny L."/>
            <person name="Kroth P.G."/>
            <person name="Liu Y."/>
            <person name="Malik S.B."/>
            <person name="Maier U.G."/>
            <person name="McRose D."/>
            <person name="Mock T."/>
            <person name="Neilson J.A."/>
            <person name="Onodera N.T."/>
            <person name="Poole A.M."/>
            <person name="Pritham E.J."/>
            <person name="Richards T.A."/>
            <person name="Rocap G."/>
            <person name="Roy S.W."/>
            <person name="Sarai C."/>
            <person name="Schaack S."/>
            <person name="Shirato S."/>
            <person name="Slamovits C.H."/>
            <person name="Spencer D.F."/>
            <person name="Suzuki S."/>
            <person name="Worden A.Z."/>
            <person name="Zauner S."/>
            <person name="Barry K."/>
            <person name="Bell C."/>
            <person name="Bharti A.K."/>
            <person name="Crow J.A."/>
            <person name="Grimwood J."/>
            <person name="Kramer R."/>
            <person name="Lindquist E."/>
            <person name="Lucas S."/>
            <person name="Salamov A."/>
            <person name="McFadden G.I."/>
            <person name="Lane C.E."/>
            <person name="Keeling P.J."/>
            <person name="Gray M.W."/>
            <person name="Grigoriev I.V."/>
            <person name="Archibald J.M."/>
        </authorList>
    </citation>
    <scope>NUCLEOTIDE SEQUENCE</scope>
    <source>
        <strain evidence="2 4">CCMP2712</strain>
    </source>
</reference>
<name>L1JBD2_GUITC</name>
<dbReference type="InterPro" id="IPR019956">
    <property type="entry name" value="Ubiquitin_dom"/>
</dbReference>
<evidence type="ECO:0000259" key="1">
    <source>
        <dbReference type="PROSITE" id="PS50053"/>
    </source>
</evidence>
<dbReference type="GeneID" id="17302024"/>
<feature type="domain" description="Ubiquitin-like" evidence="1">
    <location>
        <begin position="34"/>
        <end position="91"/>
    </location>
</feature>
<dbReference type="STRING" id="905079.L1JBD2"/>
<dbReference type="RefSeq" id="XP_005832380.1">
    <property type="nucleotide sequence ID" value="XM_005832323.1"/>
</dbReference>
<dbReference type="Proteomes" id="UP000011087">
    <property type="component" value="Unassembled WGS sequence"/>
</dbReference>
<dbReference type="EMBL" id="JH992999">
    <property type="protein sequence ID" value="EKX45400.1"/>
    <property type="molecule type" value="Genomic_DNA"/>
</dbReference>
<dbReference type="PANTHER" id="PTHR10666">
    <property type="entry name" value="UBIQUITIN"/>
    <property type="match status" value="1"/>
</dbReference>
<evidence type="ECO:0000313" key="3">
    <source>
        <dbReference type="EnsemblProtists" id="EKX45400"/>
    </source>
</evidence>
<protein>
    <recommendedName>
        <fullName evidence="1">Ubiquitin-like domain-containing protein</fullName>
    </recommendedName>
</protein>
<dbReference type="SUPFAM" id="SSF54236">
    <property type="entry name" value="Ubiquitin-like"/>
    <property type="match status" value="2"/>
</dbReference>
<dbReference type="InterPro" id="IPR029071">
    <property type="entry name" value="Ubiquitin-like_domsf"/>
</dbReference>
<dbReference type="CDD" id="cd17039">
    <property type="entry name" value="Ubl_ubiquitin_like"/>
    <property type="match status" value="2"/>
</dbReference>
<dbReference type="HOGENOM" id="CLU_1574839_0_0_1"/>